<reference evidence="3 4" key="1">
    <citation type="journal article" date="2020" name="J Geophys Res Biogeosci">
        <title>Magnetotaxis as an Adaptation to Enable Bacterial Shuttling of Microbial Sulfur and Sulfur Cycling Across Aquatic Oxic#Anoxic Interfaces.</title>
        <authorList>
            <person name="Li J."/>
            <person name="Liu P."/>
            <person name="Wang J."/>
            <person name="Roberts A.P."/>
            <person name="Pan Y."/>
        </authorList>
    </citation>
    <scope>NUCLEOTIDE SEQUENCE [LARGE SCALE GENOMIC DNA]</scope>
    <source>
        <strain evidence="3 4">MYR-1_YQ</strain>
    </source>
</reference>
<dbReference type="RefSeq" id="WP_218250776.1">
    <property type="nucleotide sequence ID" value="NZ_JABXWD010000009.1"/>
</dbReference>
<evidence type="ECO:0000313" key="4">
    <source>
        <dbReference type="Proteomes" id="UP001196980"/>
    </source>
</evidence>
<feature type="compositionally biased region" description="Basic and acidic residues" evidence="1">
    <location>
        <begin position="55"/>
        <end position="65"/>
    </location>
</feature>
<feature type="domain" description="DUF7948" evidence="2">
    <location>
        <begin position="7"/>
        <end position="142"/>
    </location>
</feature>
<comment type="caution">
    <text evidence="3">The sequence shown here is derived from an EMBL/GenBank/DDBJ whole genome shotgun (WGS) entry which is preliminary data.</text>
</comment>
<feature type="region of interest" description="Disordered" evidence="1">
    <location>
        <begin position="44"/>
        <end position="65"/>
    </location>
</feature>
<name>A0ABS6RU61_9BACT</name>
<keyword evidence="4" id="KW-1185">Reference proteome</keyword>
<dbReference type="Proteomes" id="UP001196980">
    <property type="component" value="Unassembled WGS sequence"/>
</dbReference>
<proteinExistence type="predicted"/>
<dbReference type="InterPro" id="IPR057708">
    <property type="entry name" value="DUF7948"/>
</dbReference>
<feature type="region of interest" description="Disordered" evidence="1">
    <location>
        <begin position="158"/>
        <end position="178"/>
    </location>
</feature>
<dbReference type="Pfam" id="PF25778">
    <property type="entry name" value="DUF7948"/>
    <property type="match status" value="1"/>
</dbReference>
<evidence type="ECO:0000256" key="1">
    <source>
        <dbReference type="SAM" id="MobiDB-lite"/>
    </source>
</evidence>
<gene>
    <name evidence="3" type="ORF">HWQ67_01020</name>
</gene>
<accession>A0ABS6RU61</accession>
<protein>
    <recommendedName>
        <fullName evidence="2">DUF7948 domain-containing protein</fullName>
    </recommendedName>
</protein>
<organism evidence="3 4">
    <name type="scientific">Candidatus Magnetobacterium casense</name>
    <dbReference type="NCBI Taxonomy" id="1455061"/>
    <lineage>
        <taxon>Bacteria</taxon>
        <taxon>Pseudomonadati</taxon>
        <taxon>Nitrospirota</taxon>
        <taxon>Thermodesulfovibrionia</taxon>
        <taxon>Thermodesulfovibrionales</taxon>
        <taxon>Candidatus Magnetobacteriaceae</taxon>
        <taxon>Candidatus Magnetobacterium</taxon>
    </lineage>
</organism>
<dbReference type="EMBL" id="JABXWD010000009">
    <property type="protein sequence ID" value="MBV6340154.1"/>
    <property type="molecule type" value="Genomic_DNA"/>
</dbReference>
<sequence length="178" mass="20221">MKLPLYFIENDGQVDKRMRFYEKGASHATWFTKNGVYVSLTKGEAPKQRSARGLPSEKHSKGGRQETVKLSFKGANANVEVVPEDVQDGRVNYFIGNDSARWKTDVPTYKSVVYRNVYDGINVRFYGNNSQLEYDIIVNPTSKTFTSTGGSKYIHEPAHRHDHHCRTDVHGHTVGDRL</sequence>
<evidence type="ECO:0000259" key="2">
    <source>
        <dbReference type="Pfam" id="PF25778"/>
    </source>
</evidence>
<evidence type="ECO:0000313" key="3">
    <source>
        <dbReference type="EMBL" id="MBV6340154.1"/>
    </source>
</evidence>